<dbReference type="SMART" id="SM00481">
    <property type="entry name" value="POLIIIAc"/>
    <property type="match status" value="1"/>
</dbReference>
<evidence type="ECO:0000256" key="13">
    <source>
        <dbReference type="HAMAP-Rule" id="MF_01902"/>
    </source>
</evidence>
<dbReference type="HAMAP" id="MF_01902">
    <property type="entry name" value="DNApol_error_prone"/>
    <property type="match status" value="1"/>
</dbReference>
<name>A0ABU1ZJT3_9BURK</name>
<keyword evidence="11 13" id="KW-0234">DNA repair</keyword>
<dbReference type="InterPro" id="IPR004365">
    <property type="entry name" value="NA-bd_OB_tRNA"/>
</dbReference>
<keyword evidence="6 13" id="KW-0808">Transferase</keyword>
<dbReference type="PANTHER" id="PTHR32294">
    <property type="entry name" value="DNA POLYMERASE III SUBUNIT ALPHA"/>
    <property type="match status" value="1"/>
</dbReference>
<organism evidence="15 16">
    <name type="scientific">Rhodoferax saidenbachensis</name>
    <dbReference type="NCBI Taxonomy" id="1484693"/>
    <lineage>
        <taxon>Bacteria</taxon>
        <taxon>Pseudomonadati</taxon>
        <taxon>Pseudomonadota</taxon>
        <taxon>Betaproteobacteria</taxon>
        <taxon>Burkholderiales</taxon>
        <taxon>Comamonadaceae</taxon>
        <taxon>Rhodoferax</taxon>
    </lineage>
</organism>
<keyword evidence="8 13" id="KW-0235">DNA replication</keyword>
<keyword evidence="16" id="KW-1185">Reference proteome</keyword>
<dbReference type="CDD" id="cd07434">
    <property type="entry name" value="PHP_PolIIIA_DnaE2"/>
    <property type="match status" value="1"/>
</dbReference>
<dbReference type="NCBIfam" id="NF004225">
    <property type="entry name" value="PRK05672.1"/>
    <property type="match status" value="1"/>
</dbReference>
<dbReference type="EMBL" id="JAVDXO010000002">
    <property type="protein sequence ID" value="MDR7305810.1"/>
    <property type="molecule type" value="Genomic_DNA"/>
</dbReference>
<evidence type="ECO:0000256" key="2">
    <source>
        <dbReference type="ARBA" id="ARBA00007391"/>
    </source>
</evidence>
<proteinExistence type="inferred from homology"/>
<dbReference type="InterPro" id="IPR016195">
    <property type="entry name" value="Pol/histidinol_Pase-like"/>
</dbReference>
<protein>
    <recommendedName>
        <fullName evidence="4 13">Error-prone DNA polymerase</fullName>
        <ecNumber evidence="3 13">2.7.7.7</ecNumber>
    </recommendedName>
</protein>
<evidence type="ECO:0000256" key="10">
    <source>
        <dbReference type="ARBA" id="ARBA00022932"/>
    </source>
</evidence>
<dbReference type="InterPro" id="IPR011708">
    <property type="entry name" value="DNA_pol3_alpha_NTPase_dom"/>
</dbReference>
<dbReference type="Proteomes" id="UP001268089">
    <property type="component" value="Unassembled WGS sequence"/>
</dbReference>
<accession>A0ABU1ZJT3</accession>
<evidence type="ECO:0000256" key="3">
    <source>
        <dbReference type="ARBA" id="ARBA00012417"/>
    </source>
</evidence>
<dbReference type="InterPro" id="IPR029460">
    <property type="entry name" value="DNAPol_HHH"/>
</dbReference>
<evidence type="ECO:0000256" key="8">
    <source>
        <dbReference type="ARBA" id="ARBA00022705"/>
    </source>
</evidence>
<keyword evidence="7 13" id="KW-0548">Nucleotidyltransferase</keyword>
<evidence type="ECO:0000313" key="15">
    <source>
        <dbReference type="EMBL" id="MDR7305810.1"/>
    </source>
</evidence>
<dbReference type="InterPro" id="IPR040982">
    <property type="entry name" value="DNA_pol3_finger"/>
</dbReference>
<evidence type="ECO:0000256" key="12">
    <source>
        <dbReference type="ARBA" id="ARBA00049244"/>
    </source>
</evidence>
<reference evidence="15 16" key="1">
    <citation type="submission" date="2023-07" db="EMBL/GenBank/DDBJ databases">
        <title>Sorghum-associated microbial communities from plants grown in Nebraska, USA.</title>
        <authorList>
            <person name="Schachtman D."/>
        </authorList>
    </citation>
    <scope>NUCLEOTIDE SEQUENCE [LARGE SCALE GENOMIC DNA]</scope>
    <source>
        <strain evidence="15 16">BE308</strain>
    </source>
</reference>
<dbReference type="RefSeq" id="WP_310340090.1">
    <property type="nucleotide sequence ID" value="NZ_JAVDXO010000002.1"/>
</dbReference>
<feature type="domain" description="Polymerase/histidinol phosphatase N-terminal" evidence="14">
    <location>
        <begin position="15"/>
        <end position="82"/>
    </location>
</feature>
<dbReference type="NCBIfam" id="TIGR00594">
    <property type="entry name" value="polc"/>
    <property type="match status" value="1"/>
</dbReference>
<comment type="similarity">
    <text evidence="2 13">Belongs to the DNA polymerase type-C family. DnaE2 subfamily.</text>
</comment>
<dbReference type="PANTHER" id="PTHR32294:SF4">
    <property type="entry name" value="ERROR-PRONE DNA POLYMERASE"/>
    <property type="match status" value="1"/>
</dbReference>
<gene>
    <name evidence="13" type="primary">dnaE2</name>
    <name evidence="15" type="ORF">J2X15_001088</name>
</gene>
<dbReference type="InterPro" id="IPR023073">
    <property type="entry name" value="DnaE2"/>
</dbReference>
<evidence type="ECO:0000256" key="1">
    <source>
        <dbReference type="ARBA" id="ARBA00004496"/>
    </source>
</evidence>
<dbReference type="Pfam" id="PF01336">
    <property type="entry name" value="tRNA_anti-codon"/>
    <property type="match status" value="1"/>
</dbReference>
<evidence type="ECO:0000256" key="4">
    <source>
        <dbReference type="ARBA" id="ARBA00017273"/>
    </source>
</evidence>
<dbReference type="InterPro" id="IPR004805">
    <property type="entry name" value="DnaE2/DnaE/PolC"/>
</dbReference>
<keyword evidence="10 13" id="KW-0239">DNA-directed DNA polymerase</keyword>
<sequence length="1076" mass="119117">MASAPPPDRRAPPYAELHCISNFSFQRGASQPEELVERAHALGYRALAITDECSVAGVVRAHAKAKELGLQLLPGAEFSVALADGGHFTLVALPHSLLGWGNLCEFITQARMAAPKGQYRTTWAESPWALLADCEVLLAFPSAIKTEAACAISMRARCLFGTHVWLAASVGLVAGDATQRMRVQQVAALSGLPVLATGGVRMHVRSRKPLHDVLTAVRLGQPVSACGFALLANAEAHLRSRARLAALFPPDWLANTLTVAQRCHFSLDELAYHYPLEAVLPGQTAEQTLRHYVEEGAQERYPNGVPEDIRARVEKELALIVELRFEMYFLTVHDIVRFARSVHILCQGRGSAANSVVCYCLHITEANPHETSLLFERFISRERNEPPDIDVDFEHQRREEVIQYIYAKYGRERAAIAATVIHYRPRSALRDVGHALEIPEDLITALAKEHPGMYSREVLAGRLQDAMKRVADSADVTGAAAEFPSERRLQLWLELSIMLQRFPRHLSQHVGGFVLTQGPLTRLVPVENAAMKNRSIIQWDKDDLSAVGLMKVDVLALGMLSAIRRCLEMVTQRRGLAQPLRMQDIPRGDEATYDMICAADTVGVFQIESRAQMSMLPRLRPRTYYDLVVEVAIVRPGPIQGGMVHPYLKARKDPEAAKSPYPALEKALERTHGIPIFQEQVMQIAVLAAGFTPGEADALRRSMAAWKRNGNVSQYHDRLVGGMVERGYPLEFAEAIFKQMEGFGEYGFPESHAASFALLVYISSYLKWHEPACFLAALLNSQPLGFYGPAQLVQDAQRHGVTVRAVDVAHSDWDCKLETMGSDHRFAQQSACSDPICSSAVRLGLRLVSGFTKPVAERITQQRLLSPFTSTQDLALRCQLDAGDLKALASADALQSLSGHRRQQVWDASALLPAPALLQGVPIDEDDLALPAAGEGEEVTFDYAAVGLTLRSHPLLLLREQLFQKKLLTAAQMRDYPTGRLVRACGIVTARQQPQTSKGVVFVTLEDETGSVNVIVWKSVREQFRQEVYRARLMAVYGVWQRDDESGGQVRHVVAKRLVDLTPMLGELITTSRDFH</sequence>
<evidence type="ECO:0000256" key="11">
    <source>
        <dbReference type="ARBA" id="ARBA00023204"/>
    </source>
</evidence>
<evidence type="ECO:0000256" key="5">
    <source>
        <dbReference type="ARBA" id="ARBA00022490"/>
    </source>
</evidence>
<keyword evidence="9 13" id="KW-0227">DNA damage</keyword>
<comment type="function">
    <text evidence="13">DNA polymerase involved in damage-induced mutagenesis and translesion synthesis (TLS). It is not the major replicative DNA polymerase.</text>
</comment>
<dbReference type="Pfam" id="PF02811">
    <property type="entry name" value="PHP"/>
    <property type="match status" value="1"/>
</dbReference>
<comment type="catalytic activity">
    <reaction evidence="12 13">
        <text>DNA(n) + a 2'-deoxyribonucleoside 5'-triphosphate = DNA(n+1) + diphosphate</text>
        <dbReference type="Rhea" id="RHEA:22508"/>
        <dbReference type="Rhea" id="RHEA-COMP:17339"/>
        <dbReference type="Rhea" id="RHEA-COMP:17340"/>
        <dbReference type="ChEBI" id="CHEBI:33019"/>
        <dbReference type="ChEBI" id="CHEBI:61560"/>
        <dbReference type="ChEBI" id="CHEBI:173112"/>
        <dbReference type="EC" id="2.7.7.7"/>
    </reaction>
</comment>
<keyword evidence="5 13" id="KW-0963">Cytoplasm</keyword>
<dbReference type="Gene3D" id="3.20.20.140">
    <property type="entry name" value="Metal-dependent hydrolases"/>
    <property type="match status" value="1"/>
</dbReference>
<dbReference type="CDD" id="cd04485">
    <property type="entry name" value="DnaE_OBF"/>
    <property type="match status" value="1"/>
</dbReference>
<evidence type="ECO:0000256" key="9">
    <source>
        <dbReference type="ARBA" id="ARBA00022763"/>
    </source>
</evidence>
<dbReference type="SUPFAM" id="SSF89550">
    <property type="entry name" value="PHP domain-like"/>
    <property type="match status" value="1"/>
</dbReference>
<dbReference type="GO" id="GO:0003887">
    <property type="term" value="F:DNA-directed DNA polymerase activity"/>
    <property type="evidence" value="ECO:0007669"/>
    <property type="project" value="UniProtKB-EC"/>
</dbReference>
<dbReference type="Pfam" id="PF14579">
    <property type="entry name" value="HHH_6"/>
    <property type="match status" value="1"/>
</dbReference>
<evidence type="ECO:0000256" key="7">
    <source>
        <dbReference type="ARBA" id="ARBA00022695"/>
    </source>
</evidence>
<dbReference type="InterPro" id="IPR004013">
    <property type="entry name" value="PHP_dom"/>
</dbReference>
<comment type="caution">
    <text evidence="15">The sequence shown here is derived from an EMBL/GenBank/DDBJ whole genome shotgun (WGS) entry which is preliminary data.</text>
</comment>
<comment type="subcellular location">
    <subcellularLocation>
        <location evidence="1 13">Cytoplasm</location>
    </subcellularLocation>
</comment>
<dbReference type="Pfam" id="PF17657">
    <property type="entry name" value="DNA_pol3_finger"/>
    <property type="match status" value="1"/>
</dbReference>
<dbReference type="Pfam" id="PF07733">
    <property type="entry name" value="DNA_pol3_alpha"/>
    <property type="match status" value="1"/>
</dbReference>
<evidence type="ECO:0000256" key="6">
    <source>
        <dbReference type="ARBA" id="ARBA00022679"/>
    </source>
</evidence>
<evidence type="ECO:0000313" key="16">
    <source>
        <dbReference type="Proteomes" id="UP001268089"/>
    </source>
</evidence>
<evidence type="ECO:0000259" key="14">
    <source>
        <dbReference type="SMART" id="SM00481"/>
    </source>
</evidence>
<dbReference type="EC" id="2.7.7.7" evidence="3 13"/>
<dbReference type="Gene3D" id="1.10.150.870">
    <property type="match status" value="1"/>
</dbReference>
<dbReference type="InterPro" id="IPR003141">
    <property type="entry name" value="Pol/His_phosphatase_N"/>
</dbReference>